<accession>A0ACC2TL68</accession>
<comment type="caution">
    <text evidence="1">The sequence shown here is derived from an EMBL/GenBank/DDBJ whole genome shotgun (WGS) entry which is preliminary data.</text>
</comment>
<keyword evidence="1" id="KW-0808">Transferase</keyword>
<evidence type="ECO:0000313" key="1">
    <source>
        <dbReference type="EMBL" id="KAJ9075226.1"/>
    </source>
</evidence>
<reference evidence="1" key="1">
    <citation type="submission" date="2022-04" db="EMBL/GenBank/DDBJ databases">
        <title>Genome of the entomopathogenic fungus Entomophthora muscae.</title>
        <authorList>
            <person name="Elya C."/>
            <person name="Lovett B.R."/>
            <person name="Lee E."/>
            <person name="Macias A.M."/>
            <person name="Hajek A.E."/>
            <person name="De Bivort B.L."/>
            <person name="Kasson M.T."/>
            <person name="De Fine Licht H.H."/>
            <person name="Stajich J.E."/>
        </authorList>
    </citation>
    <scope>NUCLEOTIDE SEQUENCE</scope>
    <source>
        <strain evidence="1">Berkeley</strain>
    </source>
</reference>
<keyword evidence="2" id="KW-1185">Reference proteome</keyword>
<proteinExistence type="predicted"/>
<gene>
    <name evidence="1" type="primary">STE7_2</name>
    <name evidence="1" type="ORF">DSO57_1038100</name>
</gene>
<protein>
    <submittedName>
        <fullName evidence="1">MAP kinase kinase (MEK)</fullName>
        <ecNumber evidence="1">2.7.12.2</ecNumber>
    </submittedName>
</protein>
<dbReference type="Proteomes" id="UP001165960">
    <property type="component" value="Unassembled WGS sequence"/>
</dbReference>
<dbReference type="EC" id="2.7.12.2" evidence="1"/>
<dbReference type="EMBL" id="QTSX02002581">
    <property type="protein sequence ID" value="KAJ9075226.1"/>
    <property type="molecule type" value="Genomic_DNA"/>
</dbReference>
<sequence length="321" mass="35913">MSGIKKKRNFKGLALPETNKVELRQEPKLPDLEIGTEFKLDLREEDLQNLEELGAGNGGTVSRALHIPTKKIMAKKLIRVETSPEVRKQILRELQILHDCNHINIISFYGAFNQKGNIAVCMEFMDVGSFDCFYKKFGAIPIDVVGKVAVSVLDGLIYLYDNHKIIHRDVKPSNILLNSQGKIKLCDFGVSGVLINSVANTFVGTSAYMSPERIQGSSYTVKSDVWSLGITLLELAQGRFPFPPDGTPLAVFELLEYIVNEPAPVPPANQFPKDFVAFIQKTLIKEHDSRPPPKALMLDLFIIAAQETDVDMEKWIQSFSH</sequence>
<organism evidence="1 2">
    <name type="scientific">Entomophthora muscae</name>
    <dbReference type="NCBI Taxonomy" id="34485"/>
    <lineage>
        <taxon>Eukaryota</taxon>
        <taxon>Fungi</taxon>
        <taxon>Fungi incertae sedis</taxon>
        <taxon>Zoopagomycota</taxon>
        <taxon>Entomophthoromycotina</taxon>
        <taxon>Entomophthoromycetes</taxon>
        <taxon>Entomophthorales</taxon>
        <taxon>Entomophthoraceae</taxon>
        <taxon>Entomophthora</taxon>
    </lineage>
</organism>
<name>A0ACC2TL68_9FUNG</name>
<keyword evidence="1" id="KW-0418">Kinase</keyword>
<evidence type="ECO:0000313" key="2">
    <source>
        <dbReference type="Proteomes" id="UP001165960"/>
    </source>
</evidence>